<dbReference type="Proteomes" id="UP000474054">
    <property type="component" value="Unassembled WGS sequence"/>
</dbReference>
<sequence length="468" mass="53134">MKKTIRGVYLNGVKITEEEKNREAREELKHLVVRLMLASGGGDVDLLTDYLSLIIKAPLLLPYMPYSGNSLLNNFDFLTSYIAIRRNKYIESGKELLESSNITPRSFIEILYGGDKVGAYQSLRKIFEALSTTPADTRPGLNIAPLSSHLTLTSLIGWLEQPYSKDLPYLRLASILHDIGKLTSPSHHLTEGIKFMEEVIEELKKENVEVENLENALHLIETHHSKDDSIVKRADGIASSVDRLIKEVKEIIPSIEGCKPFLSCYEPGAKAECMEQIKYDEKDYTMCTEKLYKALHEKKKGEERKEEVHDVKGYLYFVDFPGVQSFINYFSNLRDLSAASFLVDFLSSTVPFLHLDNLHRGKAFLPPEALLSSMGGHSYLVGRADVNPEEFIETLKEDEIFKELDVTLKVSYVPFYYDGHVIQYDSLEDVIRKSNLNSLLLNFKEEVLSYGLHKVCDSCGIRPAVYLD</sequence>
<dbReference type="InterPro" id="IPR006674">
    <property type="entry name" value="HD_domain"/>
</dbReference>
<protein>
    <submittedName>
        <fullName evidence="3">HD domain-containing protein</fullName>
    </submittedName>
</protein>
<feature type="non-terminal residue" evidence="3">
    <location>
        <position position="468"/>
    </location>
</feature>
<keyword evidence="1" id="KW-0175">Coiled coil</keyword>
<dbReference type="Gene3D" id="1.10.3210.10">
    <property type="entry name" value="Hypothetical protein af1432"/>
    <property type="match status" value="1"/>
</dbReference>
<feature type="domain" description="HD" evidence="2">
    <location>
        <begin position="164"/>
        <end position="235"/>
    </location>
</feature>
<dbReference type="RefSeq" id="WP_152943600.1">
    <property type="nucleotide sequence ID" value="NZ_WHYS01000010.1"/>
</dbReference>
<dbReference type="EMBL" id="WHYS01000010">
    <property type="protein sequence ID" value="MQL56616.1"/>
    <property type="molecule type" value="Genomic_DNA"/>
</dbReference>
<feature type="coiled-coil region" evidence="1">
    <location>
        <begin position="193"/>
        <end position="223"/>
    </location>
</feature>
<evidence type="ECO:0000313" key="3">
    <source>
        <dbReference type="EMBL" id="MQL56616.1"/>
    </source>
</evidence>
<evidence type="ECO:0000259" key="2">
    <source>
        <dbReference type="Pfam" id="PF01966"/>
    </source>
</evidence>
<name>A0A6G1T719_ACIAM</name>
<evidence type="ECO:0000313" key="4">
    <source>
        <dbReference type="Proteomes" id="UP000474054"/>
    </source>
</evidence>
<dbReference type="Pfam" id="PF01966">
    <property type="entry name" value="HD"/>
    <property type="match status" value="1"/>
</dbReference>
<gene>
    <name evidence="3" type="ORF">GFB69_13200</name>
</gene>
<dbReference type="SUPFAM" id="SSF109604">
    <property type="entry name" value="HD-domain/PDEase-like"/>
    <property type="match status" value="1"/>
</dbReference>
<reference evidence="3 4" key="1">
    <citation type="submission" date="2019-10" db="EMBL/GenBank/DDBJ databases">
        <title>Comparative genomics of sulfur disproportionating microorganisms.</title>
        <authorList>
            <person name="Ward L.M."/>
            <person name="Bertran E."/>
            <person name="Johnston D."/>
        </authorList>
    </citation>
    <scope>NUCLEOTIDE SEQUENCE [LARGE SCALE GENOMIC DNA]</scope>
    <source>
        <strain evidence="3 4">DSM 3772</strain>
    </source>
</reference>
<dbReference type="AlphaFoldDB" id="A0A6G1T719"/>
<accession>A0A6G1T719</accession>
<organism evidence="3 4">
    <name type="scientific">Acidianus ambivalens</name>
    <name type="common">Desulfurolobus ambivalens</name>
    <dbReference type="NCBI Taxonomy" id="2283"/>
    <lineage>
        <taxon>Archaea</taxon>
        <taxon>Thermoproteota</taxon>
        <taxon>Thermoprotei</taxon>
        <taxon>Sulfolobales</taxon>
        <taxon>Sulfolobaceae</taxon>
        <taxon>Acidianus</taxon>
    </lineage>
</organism>
<dbReference type="InterPro" id="IPR052117">
    <property type="entry name" value="Cas10/Csm1_subtype-III-A"/>
</dbReference>
<dbReference type="PANTHER" id="PTHR36528">
    <property type="entry name" value="CRISPR SYSTEM SINGLE-STRAND-SPECIFIC DEOXYRIBONUCLEASE CAS10/CSM1 (SUBTYPE III-A)"/>
    <property type="match status" value="1"/>
</dbReference>
<dbReference type="PANTHER" id="PTHR36528:SF1">
    <property type="entry name" value="CRISPR SYSTEM SINGLE-STRAND-SPECIFIC DEOXYRIBONUCLEASE CAS10_CSM1 (SUBTYPE III-A)"/>
    <property type="match status" value="1"/>
</dbReference>
<proteinExistence type="predicted"/>
<evidence type="ECO:0000256" key="1">
    <source>
        <dbReference type="SAM" id="Coils"/>
    </source>
</evidence>
<comment type="caution">
    <text evidence="3">The sequence shown here is derived from an EMBL/GenBank/DDBJ whole genome shotgun (WGS) entry which is preliminary data.</text>
</comment>